<dbReference type="OrthoDB" id="650389at2"/>
<dbReference type="AlphaFoldDB" id="A0A7J5AE11"/>
<feature type="domain" description="ATP-grasp" evidence="5">
    <location>
        <begin position="116"/>
        <end position="289"/>
    </location>
</feature>
<evidence type="ECO:0000256" key="4">
    <source>
        <dbReference type="PROSITE-ProRule" id="PRU00409"/>
    </source>
</evidence>
<dbReference type="PANTHER" id="PTHR43585:SF2">
    <property type="entry name" value="ATP-GRASP ENZYME FSQD"/>
    <property type="match status" value="1"/>
</dbReference>
<proteinExistence type="predicted"/>
<keyword evidence="7" id="KW-1185">Reference proteome</keyword>
<evidence type="ECO:0000256" key="3">
    <source>
        <dbReference type="ARBA" id="ARBA00022840"/>
    </source>
</evidence>
<dbReference type="Pfam" id="PF21360">
    <property type="entry name" value="PylC-like_N"/>
    <property type="match status" value="1"/>
</dbReference>
<dbReference type="Pfam" id="PF15632">
    <property type="entry name" value="ATPgrasp_Ter"/>
    <property type="match status" value="1"/>
</dbReference>
<dbReference type="NCBIfam" id="NF009402">
    <property type="entry name" value="PRK12767.1-1"/>
    <property type="match status" value="1"/>
</dbReference>
<protein>
    <submittedName>
        <fullName evidence="6">ATP-grasp domain-containing protein</fullName>
    </submittedName>
</protein>
<dbReference type="GO" id="GO:0005524">
    <property type="term" value="F:ATP binding"/>
    <property type="evidence" value="ECO:0007669"/>
    <property type="project" value="UniProtKB-UniRule"/>
</dbReference>
<accession>A0A7J5AE11</accession>
<name>A0A7J5AE11_9FLAO</name>
<gene>
    <name evidence="6" type="ORF">F6464_09850</name>
</gene>
<dbReference type="PANTHER" id="PTHR43585">
    <property type="entry name" value="FUMIPYRROLE BIOSYNTHESIS PROTEIN C"/>
    <property type="match status" value="1"/>
</dbReference>
<evidence type="ECO:0000256" key="1">
    <source>
        <dbReference type="ARBA" id="ARBA00022598"/>
    </source>
</evidence>
<dbReference type="EMBL" id="WAEM01000004">
    <property type="protein sequence ID" value="KAB1155817.1"/>
    <property type="molecule type" value="Genomic_DNA"/>
</dbReference>
<dbReference type="GO" id="GO:0016874">
    <property type="term" value="F:ligase activity"/>
    <property type="evidence" value="ECO:0007669"/>
    <property type="project" value="UniProtKB-KW"/>
</dbReference>
<dbReference type="SUPFAM" id="SSF56059">
    <property type="entry name" value="Glutathione synthetase ATP-binding domain-like"/>
    <property type="match status" value="1"/>
</dbReference>
<dbReference type="Gene3D" id="3.30.470.20">
    <property type="entry name" value="ATP-grasp fold, B domain"/>
    <property type="match status" value="1"/>
</dbReference>
<comment type="caution">
    <text evidence="6">The sequence shown here is derived from an EMBL/GenBank/DDBJ whole genome shotgun (WGS) entry which is preliminary data.</text>
</comment>
<keyword evidence="3 4" id="KW-0067">ATP-binding</keyword>
<dbReference type="RefSeq" id="WP_151107636.1">
    <property type="nucleotide sequence ID" value="NZ_WAEM01000004.1"/>
</dbReference>
<dbReference type="Gene3D" id="3.40.50.20">
    <property type="match status" value="1"/>
</dbReference>
<dbReference type="Proteomes" id="UP000490922">
    <property type="component" value="Unassembled WGS sequence"/>
</dbReference>
<dbReference type="InterPro" id="IPR011761">
    <property type="entry name" value="ATP-grasp"/>
</dbReference>
<keyword evidence="1" id="KW-0436">Ligase</keyword>
<evidence type="ECO:0000313" key="7">
    <source>
        <dbReference type="Proteomes" id="UP000490922"/>
    </source>
</evidence>
<keyword evidence="2 4" id="KW-0547">Nucleotide-binding</keyword>
<organism evidence="6 7">
    <name type="scientific">Flavobacterium luteum</name>
    <dbReference type="NCBI Taxonomy" id="2026654"/>
    <lineage>
        <taxon>Bacteria</taxon>
        <taxon>Pseudomonadati</taxon>
        <taxon>Bacteroidota</taxon>
        <taxon>Flavobacteriia</taxon>
        <taxon>Flavobacteriales</taxon>
        <taxon>Flavobacteriaceae</taxon>
        <taxon>Flavobacterium</taxon>
    </lineage>
</organism>
<dbReference type="InterPro" id="IPR052032">
    <property type="entry name" value="ATP-dep_AA_Ligase"/>
</dbReference>
<dbReference type="PROSITE" id="PS50975">
    <property type="entry name" value="ATP_GRASP"/>
    <property type="match status" value="1"/>
</dbReference>
<evidence type="ECO:0000259" key="5">
    <source>
        <dbReference type="PROSITE" id="PS50975"/>
    </source>
</evidence>
<evidence type="ECO:0000256" key="2">
    <source>
        <dbReference type="ARBA" id="ARBA00022741"/>
    </source>
</evidence>
<evidence type="ECO:0000313" key="6">
    <source>
        <dbReference type="EMBL" id="KAB1155817.1"/>
    </source>
</evidence>
<reference evidence="6 7" key="1">
    <citation type="submission" date="2019-09" db="EMBL/GenBank/DDBJ databases">
        <title>Flavobacterium sp. nov., isolated from glacier ice.</title>
        <authorList>
            <person name="Liu Q."/>
        </authorList>
    </citation>
    <scope>NUCLEOTIDE SEQUENCE [LARGE SCALE GENOMIC DNA]</scope>
    <source>
        <strain evidence="6 7">NBRC 112527</strain>
    </source>
</reference>
<dbReference type="GO" id="GO:0046872">
    <property type="term" value="F:metal ion binding"/>
    <property type="evidence" value="ECO:0007669"/>
    <property type="project" value="InterPro"/>
</dbReference>
<sequence length="335" mass="37158">MYNIAITGVGGGVGQSVLKSLADTDYNLIALDGELLGAGLYTTNKSFLIPYAKDPNYVNKMLAICEQEKIALLFPGLDAELMPLSLNREAFQAIGTTIVVSRPEVILISDDKQQTYDQLIQAGVSVPFTTLADGFIPNTESFPLILKQKVGGARSKNVYVIKNSSEWKSTVDKIGDSISDFIVMEYIEGDEYTCGTINLDNTCKGVIVMRRILRDGDTNKCFTEINEVIEKEVRLVVDTIKPFGACNVQLRLKNGKPYVFEINARCSGTTAARTLSGFNEPKMIADYLLKGIEPSYKIKEQTILRYWKELVVENDLIAEMKKAAHINDNKNTNKL</sequence>
<dbReference type="InterPro" id="IPR048764">
    <property type="entry name" value="PylC_N"/>
</dbReference>